<keyword evidence="1" id="KW-1133">Transmembrane helix</keyword>
<dbReference type="EMBL" id="VSWC01000001">
    <property type="protein sequence ID" value="KAA1119883.1"/>
    <property type="molecule type" value="Genomic_DNA"/>
</dbReference>
<comment type="caution">
    <text evidence="2">The sequence shown here is derived from an EMBL/GenBank/DDBJ whole genome shotgun (WGS) entry which is preliminary data.</text>
</comment>
<keyword evidence="1" id="KW-0812">Transmembrane</keyword>
<protein>
    <submittedName>
        <fullName evidence="2">Uncharacterized protein</fullName>
    </submittedName>
</protein>
<reference evidence="2 3" key="1">
    <citation type="submission" date="2019-05" db="EMBL/GenBank/DDBJ databases">
        <title>Emergence of the Ug99 lineage of the wheat stem rust pathogen through somatic hybridization.</title>
        <authorList>
            <person name="Li F."/>
            <person name="Upadhyaya N.M."/>
            <person name="Sperschneider J."/>
            <person name="Matny O."/>
            <person name="Nguyen-Phuc H."/>
            <person name="Mago R."/>
            <person name="Raley C."/>
            <person name="Miller M.E."/>
            <person name="Silverstein K.A.T."/>
            <person name="Henningsen E."/>
            <person name="Hirsch C.D."/>
            <person name="Visser B."/>
            <person name="Pretorius Z.A."/>
            <person name="Steffenson B.J."/>
            <person name="Schwessinger B."/>
            <person name="Dodds P.N."/>
            <person name="Figueroa M."/>
        </authorList>
    </citation>
    <scope>NUCLEOTIDE SEQUENCE [LARGE SCALE GENOMIC DNA]</scope>
    <source>
        <strain evidence="2">21-0</strain>
    </source>
</reference>
<dbReference type="AlphaFoldDB" id="A0A5B0R3N2"/>
<name>A0A5B0R3N2_PUCGR</name>
<gene>
    <name evidence="2" type="ORF">PGT21_035771</name>
</gene>
<evidence type="ECO:0000313" key="2">
    <source>
        <dbReference type="EMBL" id="KAA1119883.1"/>
    </source>
</evidence>
<organism evidence="2 3">
    <name type="scientific">Puccinia graminis f. sp. tritici</name>
    <dbReference type="NCBI Taxonomy" id="56615"/>
    <lineage>
        <taxon>Eukaryota</taxon>
        <taxon>Fungi</taxon>
        <taxon>Dikarya</taxon>
        <taxon>Basidiomycota</taxon>
        <taxon>Pucciniomycotina</taxon>
        <taxon>Pucciniomycetes</taxon>
        <taxon>Pucciniales</taxon>
        <taxon>Pucciniaceae</taxon>
        <taxon>Puccinia</taxon>
    </lineage>
</organism>
<dbReference type="PROSITE" id="PS51257">
    <property type="entry name" value="PROKAR_LIPOPROTEIN"/>
    <property type="match status" value="1"/>
</dbReference>
<keyword evidence="3" id="KW-1185">Reference proteome</keyword>
<keyword evidence="1" id="KW-0472">Membrane</keyword>
<accession>A0A5B0R3N2</accession>
<feature type="transmembrane region" description="Helical" evidence="1">
    <location>
        <begin position="24"/>
        <end position="43"/>
    </location>
</feature>
<sequence length="50" mass="5308">MGRTSFANISTWYTSASPFKTSSFPVAVVSCCVIAAVCSFGILSEPSRRS</sequence>
<dbReference type="Proteomes" id="UP000324748">
    <property type="component" value="Unassembled WGS sequence"/>
</dbReference>
<proteinExistence type="predicted"/>
<evidence type="ECO:0000256" key="1">
    <source>
        <dbReference type="SAM" id="Phobius"/>
    </source>
</evidence>
<evidence type="ECO:0000313" key="3">
    <source>
        <dbReference type="Proteomes" id="UP000324748"/>
    </source>
</evidence>